<dbReference type="EMBL" id="UINC01004608">
    <property type="protein sequence ID" value="SVA15594.1"/>
    <property type="molecule type" value="Genomic_DNA"/>
</dbReference>
<organism evidence="1">
    <name type="scientific">marine metagenome</name>
    <dbReference type="NCBI Taxonomy" id="408172"/>
    <lineage>
        <taxon>unclassified sequences</taxon>
        <taxon>metagenomes</taxon>
        <taxon>ecological metagenomes</taxon>
    </lineage>
</organism>
<dbReference type="AlphaFoldDB" id="A0A381TIK0"/>
<dbReference type="InterPro" id="IPR011048">
    <property type="entry name" value="Haem_d1_sf"/>
</dbReference>
<dbReference type="PANTHER" id="PTHR47197">
    <property type="entry name" value="PROTEIN NIRF"/>
    <property type="match status" value="1"/>
</dbReference>
<dbReference type="PANTHER" id="PTHR47197:SF3">
    <property type="entry name" value="DIHYDRO-HEME D1 DEHYDROGENASE"/>
    <property type="match status" value="1"/>
</dbReference>
<dbReference type="SUPFAM" id="SSF51004">
    <property type="entry name" value="C-terminal (heme d1) domain of cytochrome cd1-nitrite reductase"/>
    <property type="match status" value="1"/>
</dbReference>
<sequence>MKNIYLLIILLLLNSKIIFSQDYYAYVAAESEDEVSLIKFDGVDGVELEKIPVGIWPAENEGPHGLTVDPNGKFWYLTLAHGNPYGTLFKFSTTTNKVVGKTLLGLFPASMQISETTGLLYCVNFNLHGDMKPSTVSVVDPETMIEIKQIQTGSMPHGSRISSDGLYHYSVAMMSDELFEIDAVSLKVNRVLKLNDNINLMNDKMDHSSMNHTMTHTKVKPTWVIPHPSNNKLYVAANGSNEIIEVDVDSWKITDKFKTGKGPYNLEISPNGKLLVVTYKNDGSTAIWDIVLKKELKVIKNRRNVSHGVAISSDSKYAFISVEGVGGEPGTVDIINLETLNLISSVNTGKQAGGIAFWKISH</sequence>
<gene>
    <name evidence="1" type="ORF">METZ01_LOCUS68448</name>
</gene>
<proteinExistence type="predicted"/>
<dbReference type="InterPro" id="IPR015943">
    <property type="entry name" value="WD40/YVTN_repeat-like_dom_sf"/>
</dbReference>
<accession>A0A381TIK0</accession>
<name>A0A381TIK0_9ZZZZ</name>
<dbReference type="Gene3D" id="2.130.10.10">
    <property type="entry name" value="YVTN repeat-like/Quinoprotein amine dehydrogenase"/>
    <property type="match status" value="2"/>
</dbReference>
<dbReference type="InterPro" id="IPR051200">
    <property type="entry name" value="Host-pathogen_enzymatic-act"/>
</dbReference>
<protein>
    <recommendedName>
        <fullName evidence="2">YncE family protein</fullName>
    </recommendedName>
</protein>
<evidence type="ECO:0008006" key="2">
    <source>
        <dbReference type="Google" id="ProtNLM"/>
    </source>
</evidence>
<reference evidence="1" key="1">
    <citation type="submission" date="2018-05" db="EMBL/GenBank/DDBJ databases">
        <authorList>
            <person name="Lanie J.A."/>
            <person name="Ng W.-L."/>
            <person name="Kazmierczak K.M."/>
            <person name="Andrzejewski T.M."/>
            <person name="Davidsen T.M."/>
            <person name="Wayne K.J."/>
            <person name="Tettelin H."/>
            <person name="Glass J.I."/>
            <person name="Rusch D."/>
            <person name="Podicherti R."/>
            <person name="Tsui H.-C.T."/>
            <person name="Winkler M.E."/>
        </authorList>
    </citation>
    <scope>NUCLEOTIDE SEQUENCE</scope>
</reference>
<evidence type="ECO:0000313" key="1">
    <source>
        <dbReference type="EMBL" id="SVA15594.1"/>
    </source>
</evidence>